<dbReference type="STRING" id="1317122.ATO12_23205"/>
<keyword evidence="1" id="KW-1133">Transmembrane helix</keyword>
<name>A0A023BQN2_9FLAO</name>
<dbReference type="Proteomes" id="UP000023541">
    <property type="component" value="Unassembled WGS sequence"/>
</dbReference>
<evidence type="ECO:0000313" key="2">
    <source>
        <dbReference type="EMBL" id="EZH72362.1"/>
    </source>
</evidence>
<sequence>MFLTNNPILQLIRVEVWDCVYLLNVTIIIEDKKPREGVPYFFNILCITILFFKIVVMGIYLDYLGSTATSKTLVGVEVNLFQDNTFLFSMV</sequence>
<organism evidence="2 3">
    <name type="scientific">Aquimarina atlantica</name>
    <dbReference type="NCBI Taxonomy" id="1317122"/>
    <lineage>
        <taxon>Bacteria</taxon>
        <taxon>Pseudomonadati</taxon>
        <taxon>Bacteroidota</taxon>
        <taxon>Flavobacteriia</taxon>
        <taxon>Flavobacteriales</taxon>
        <taxon>Flavobacteriaceae</taxon>
        <taxon>Aquimarina</taxon>
    </lineage>
</organism>
<protein>
    <submittedName>
        <fullName evidence="2">Uncharacterized protein</fullName>
    </submittedName>
</protein>
<dbReference type="EMBL" id="AQRA01000008">
    <property type="protein sequence ID" value="EZH72362.1"/>
    <property type="molecule type" value="Genomic_DNA"/>
</dbReference>
<keyword evidence="3" id="KW-1185">Reference proteome</keyword>
<reference evidence="2 3" key="1">
    <citation type="submission" date="2014-04" db="EMBL/GenBank/DDBJ databases">
        <title>Aquimarina sp. 22II-S11-z7 Genome Sequencing.</title>
        <authorList>
            <person name="Lai Q."/>
        </authorList>
    </citation>
    <scope>NUCLEOTIDE SEQUENCE [LARGE SCALE GENOMIC DNA]</scope>
    <source>
        <strain evidence="2 3">22II-S11-z7</strain>
    </source>
</reference>
<gene>
    <name evidence="2" type="ORF">ATO12_23205</name>
</gene>
<evidence type="ECO:0000313" key="3">
    <source>
        <dbReference type="Proteomes" id="UP000023541"/>
    </source>
</evidence>
<comment type="caution">
    <text evidence="2">The sequence shown here is derived from an EMBL/GenBank/DDBJ whole genome shotgun (WGS) entry which is preliminary data.</text>
</comment>
<evidence type="ECO:0000256" key="1">
    <source>
        <dbReference type="SAM" id="Phobius"/>
    </source>
</evidence>
<accession>A0A023BQN2</accession>
<keyword evidence="1" id="KW-0812">Transmembrane</keyword>
<feature type="transmembrane region" description="Helical" evidence="1">
    <location>
        <begin position="40"/>
        <end position="61"/>
    </location>
</feature>
<keyword evidence="1" id="KW-0472">Membrane</keyword>
<dbReference type="AlphaFoldDB" id="A0A023BQN2"/>
<proteinExistence type="predicted"/>